<evidence type="ECO:0000259" key="15">
    <source>
        <dbReference type="Pfam" id="PF03828"/>
    </source>
</evidence>
<dbReference type="Pfam" id="PF03828">
    <property type="entry name" value="PAP_assoc"/>
    <property type="match status" value="1"/>
</dbReference>
<evidence type="ECO:0000313" key="17">
    <source>
        <dbReference type="Proteomes" id="UP000036681"/>
    </source>
</evidence>
<keyword evidence="9" id="KW-0547">Nucleotide-binding</keyword>
<feature type="compositionally biased region" description="Low complexity" evidence="14">
    <location>
        <begin position="1104"/>
        <end position="1114"/>
    </location>
</feature>
<dbReference type="WBParaSite" id="ALUE_0001011001-mRNA-1">
    <property type="protein sequence ID" value="ALUE_0001011001-mRNA-1"/>
    <property type="gene ID" value="ALUE_0001011001"/>
</dbReference>
<dbReference type="GO" id="GO:0005524">
    <property type="term" value="F:ATP binding"/>
    <property type="evidence" value="ECO:0007669"/>
    <property type="project" value="UniProtKB-KW"/>
</dbReference>
<comment type="cofactor">
    <cofactor evidence="1">
        <name>Mn(2+)</name>
        <dbReference type="ChEBI" id="CHEBI:29035"/>
    </cofactor>
</comment>
<evidence type="ECO:0000256" key="4">
    <source>
        <dbReference type="ARBA" id="ARBA00012388"/>
    </source>
</evidence>
<dbReference type="GO" id="GO:0046872">
    <property type="term" value="F:metal ion binding"/>
    <property type="evidence" value="ECO:0007669"/>
    <property type="project" value="UniProtKB-KW"/>
</dbReference>
<evidence type="ECO:0000256" key="13">
    <source>
        <dbReference type="ARBA" id="ARBA00038491"/>
    </source>
</evidence>
<evidence type="ECO:0000256" key="12">
    <source>
        <dbReference type="ARBA" id="ARBA00023211"/>
    </source>
</evidence>
<dbReference type="EC" id="2.7.7.19" evidence="4"/>
<comment type="subcellular location">
    <subcellularLocation>
        <location evidence="3">Cytoplasm</location>
    </subcellularLocation>
</comment>
<feature type="domain" description="Poly(A) RNA polymerase mitochondrial-like central palm" evidence="16">
    <location>
        <begin position="1138"/>
        <end position="1276"/>
    </location>
</feature>
<evidence type="ECO:0000256" key="10">
    <source>
        <dbReference type="ARBA" id="ARBA00022840"/>
    </source>
</evidence>
<organism evidence="17 18">
    <name type="scientific">Ascaris lumbricoides</name>
    <name type="common">Giant roundworm</name>
    <dbReference type="NCBI Taxonomy" id="6252"/>
    <lineage>
        <taxon>Eukaryota</taxon>
        <taxon>Metazoa</taxon>
        <taxon>Ecdysozoa</taxon>
        <taxon>Nematoda</taxon>
        <taxon>Chromadorea</taxon>
        <taxon>Rhabditida</taxon>
        <taxon>Spirurina</taxon>
        <taxon>Ascaridomorpha</taxon>
        <taxon>Ascaridoidea</taxon>
        <taxon>Ascarididae</taxon>
        <taxon>Ascaris</taxon>
    </lineage>
</organism>
<evidence type="ECO:0000256" key="8">
    <source>
        <dbReference type="ARBA" id="ARBA00022723"/>
    </source>
</evidence>
<accession>A0A0M3I1G1</accession>
<evidence type="ECO:0000256" key="1">
    <source>
        <dbReference type="ARBA" id="ARBA00001936"/>
    </source>
</evidence>
<feature type="compositionally biased region" description="Polar residues" evidence="14">
    <location>
        <begin position="393"/>
        <end position="409"/>
    </location>
</feature>
<dbReference type="SUPFAM" id="SSF81631">
    <property type="entry name" value="PAP/OAS1 substrate-binding domain"/>
    <property type="match status" value="1"/>
</dbReference>
<keyword evidence="11" id="KW-0460">Magnesium</keyword>
<dbReference type="FunFam" id="3.30.460.10:FF:000061">
    <property type="entry name" value="Poly(A) RNA polymerase gld-2"/>
    <property type="match status" value="1"/>
</dbReference>
<keyword evidence="12" id="KW-0464">Manganese</keyword>
<protein>
    <recommendedName>
        <fullName evidence="4">polynucleotide adenylyltransferase</fullName>
        <ecNumber evidence="4">2.7.7.19</ecNumber>
    </recommendedName>
</protein>
<feature type="region of interest" description="Disordered" evidence="14">
    <location>
        <begin position="1601"/>
        <end position="1691"/>
    </location>
</feature>
<feature type="compositionally biased region" description="Polar residues" evidence="14">
    <location>
        <begin position="1654"/>
        <end position="1663"/>
    </location>
</feature>
<keyword evidence="10" id="KW-0067">ATP-binding</keyword>
<dbReference type="PANTHER" id="PTHR12271:SF40">
    <property type="entry name" value="POLY(A) RNA POLYMERASE GLD2"/>
    <property type="match status" value="1"/>
</dbReference>
<evidence type="ECO:0000256" key="7">
    <source>
        <dbReference type="ARBA" id="ARBA00022679"/>
    </source>
</evidence>
<keyword evidence="17" id="KW-1185">Reference proteome</keyword>
<proteinExistence type="inferred from homology"/>
<evidence type="ECO:0000313" key="18">
    <source>
        <dbReference type="WBParaSite" id="ALUE_0001011001-mRNA-1"/>
    </source>
</evidence>
<dbReference type="GO" id="GO:0005737">
    <property type="term" value="C:cytoplasm"/>
    <property type="evidence" value="ECO:0007669"/>
    <property type="project" value="UniProtKB-SubCell"/>
</dbReference>
<dbReference type="Gene3D" id="1.10.1410.10">
    <property type="match status" value="1"/>
</dbReference>
<dbReference type="SUPFAM" id="SSF81301">
    <property type="entry name" value="Nucleotidyltransferase"/>
    <property type="match status" value="1"/>
</dbReference>
<dbReference type="GO" id="GO:0031123">
    <property type="term" value="P:RNA 3'-end processing"/>
    <property type="evidence" value="ECO:0007669"/>
    <property type="project" value="TreeGrafter"/>
</dbReference>
<comment type="cofactor">
    <cofactor evidence="2">
        <name>Mg(2+)</name>
        <dbReference type="ChEBI" id="CHEBI:18420"/>
    </cofactor>
</comment>
<evidence type="ECO:0000256" key="9">
    <source>
        <dbReference type="ARBA" id="ARBA00022741"/>
    </source>
</evidence>
<feature type="compositionally biased region" description="Basic and acidic residues" evidence="14">
    <location>
        <begin position="1608"/>
        <end position="1631"/>
    </location>
</feature>
<sequence length="1691" mass="186063">MASGDLQQHLLNKFSPITRMNSSREGEEYASSQQRQAVRVNRRTTCPLNKLYSPLTTSGPLLVAASGETQSLPKVSIGGHATNKNSTGLSGRSRRGHEQQPQRSGRRTSRHPTFNQPNPGAHLFRAEFMQRDLSPSASSSASSGVSSLDSGHGSDCGTHSPVRNSADRRCCDMSLFIGDEHVPAEYATDYTHFYLQQQQQNNWYRIQQQPYAGMMAAICAARHAVALQMYRQQKDFYGVYADGRVQTAVPRLEPGISVGGNLDNSQASAYASYFMVPYDVIEAYLRFLEGICPQLVQNNQQPVEVSDPPLALSHPASEEASAGEEGIVCHGSSVTSTRASPARQFQVGNAAKNLWNLQHVASSETVAADEMVSSRGLAHTSLEAVSHREESESQGNDTASSMNEGATQHIHNGSSTIACSEDEEKQHLGNVQHVQRPHNLELTSVNVQHYPVLQVAATDDASRTVEASLEIDNVAQMDTKRECAHLDAAASEEVAVVGRRQFLLLQCYLCCGLYSQLPALGAASQLAADVVVSVLSRGIYQKSVEEVFYSSNCTSGVEVVEASSCQRIFLFESAEREQLHPECGQLIYALSLRCLPYKLSQALFRGVRVFALSIVKWCSTVDASIAAATISLNIGHDNVVVGIIRCLVVRCSADPAAVRNMISHPPYIIKSKETIGENKCGGDGSFCSSLCRLWRRFISAKSTGSEDFDSRDLPLSNQVDIVENDCDTDSADEFLVLASLASAQSPCWSSDQSCCWYEPRFVLKTCCLPRGTQKLSPWSAAVRQRRIERHSRSSTPFIRYDQKFLERALEEAALRKVSHGREEGCGSKETWLGARSPSPARSSSALSSAYSSDELETSCTSCNSHYSSLFSPSDVPPQENESSSITTPLPLSEGCHAGFSAVANLDMAQVLKPSSKFEEFYPTWEHGSDEILGTLGVEDVRLHEYVERAFKHSRIFEILSQASNRFRISPSSFGLGLPLCHLNRCWPPIIADSDARRCFLDIEAPLKFTKVPSFHTRKKKRHNAGAEKLCVGRNVSDGQGVESVYWHSNEPLVHARSQFSGGYRDGVLSSSTGVVAVDGAVDREESLEEQPVDVVELADPQPAPVNASAANAPRPLRPPPASSFNRSGRFEVSKMDVLSEEIWDFHNTITQSEALLNRKLHLRDMLYCCISPVFPMCGLYVVGSSLNGFGNNSSDMDLCLMISHKDIDQRTDAVVVLGMIKSALVNVAWVREQQLIIAKVPILRIKFTEPFAEITVDLNANNSVAIRNTHLLCYYSSFDWRVRPLVSVVKEWAKRRDMNDANRSTFTSYSLVLMVIHYLQCGASPAVLPSLQELYPKRFNHRIDVRTLNVSVPLEPPATGEWQFSEANTLGELLLGFLEYYAFKFDYVHDAISVRLGTKIERSFVARQRSPYNNSIAQWNCICIEEPFTLSNTAHSVHSQMVFDAIREAFVEGFEELDTNRDLNAFLNAPPIKIGANITPHGSGSHLNVLSVTSTDHAGELASCGRMLRRSRNAGEALFVLDTGISESSGHSSALSSPRSTPSSIGEHSCVASSESTDGDLVRSFNDRMIASDQECDGNCAQLQRERRRLAIIPPETANASGVLLAERQQEEDVDEAKKFGDEKSTKEARSGNDSQGQMQQQQGRGRRRRNARKIQTSINDYTTARLVEANSGGRVRLGKKPFGSSEAHSS</sequence>
<evidence type="ECO:0000256" key="6">
    <source>
        <dbReference type="ARBA" id="ARBA00022664"/>
    </source>
</evidence>
<dbReference type="InterPro" id="IPR043519">
    <property type="entry name" value="NT_sf"/>
</dbReference>
<feature type="region of interest" description="Disordered" evidence="14">
    <location>
        <begin position="381"/>
        <end position="409"/>
    </location>
</feature>
<dbReference type="InterPro" id="IPR002058">
    <property type="entry name" value="PAP_assoc"/>
</dbReference>
<feature type="region of interest" description="Disordered" evidence="14">
    <location>
        <begin position="1527"/>
        <end position="1558"/>
    </location>
</feature>
<keyword evidence="6" id="KW-0507">mRNA processing</keyword>
<evidence type="ECO:0000256" key="5">
    <source>
        <dbReference type="ARBA" id="ARBA00022490"/>
    </source>
</evidence>
<feature type="compositionally biased region" description="Polar residues" evidence="14">
    <location>
        <begin position="1"/>
        <end position="10"/>
    </location>
</feature>
<dbReference type="Proteomes" id="UP000036681">
    <property type="component" value="Unplaced"/>
</dbReference>
<evidence type="ECO:0000256" key="11">
    <source>
        <dbReference type="ARBA" id="ARBA00022842"/>
    </source>
</evidence>
<feature type="region of interest" description="Disordered" evidence="14">
    <location>
        <begin position="1101"/>
        <end position="1125"/>
    </location>
</feature>
<evidence type="ECO:0000256" key="14">
    <source>
        <dbReference type="SAM" id="MobiDB-lite"/>
    </source>
</evidence>
<evidence type="ECO:0000259" key="16">
    <source>
        <dbReference type="Pfam" id="PF22600"/>
    </source>
</evidence>
<feature type="region of interest" description="Disordered" evidence="14">
    <location>
        <begin position="304"/>
        <end position="325"/>
    </location>
</feature>
<dbReference type="Pfam" id="PF22600">
    <property type="entry name" value="MTPAP-like_central"/>
    <property type="match status" value="1"/>
</dbReference>
<feature type="domain" description="PAP-associated" evidence="15">
    <location>
        <begin position="1369"/>
        <end position="1432"/>
    </location>
</feature>
<keyword evidence="7" id="KW-0808">Transferase</keyword>
<feature type="region of interest" description="Disordered" evidence="14">
    <location>
        <begin position="73"/>
        <end position="120"/>
    </location>
</feature>
<keyword evidence="8" id="KW-0479">Metal-binding</keyword>
<dbReference type="CDD" id="cd05402">
    <property type="entry name" value="NT_PAP_TUTase"/>
    <property type="match status" value="1"/>
</dbReference>
<comment type="similarity">
    <text evidence="13">Belongs to the DNA polymerase type-B-like family. GLD2 subfamily.</text>
</comment>
<feature type="region of interest" description="Disordered" evidence="14">
    <location>
        <begin position="132"/>
        <end position="163"/>
    </location>
</feature>
<dbReference type="GO" id="GO:1990817">
    <property type="term" value="F:poly(A) RNA polymerase activity"/>
    <property type="evidence" value="ECO:0007669"/>
    <property type="project" value="UniProtKB-EC"/>
</dbReference>
<feature type="compositionally biased region" description="Low complexity" evidence="14">
    <location>
        <begin position="834"/>
        <end position="847"/>
    </location>
</feature>
<dbReference type="Gene3D" id="3.30.460.10">
    <property type="entry name" value="Beta Polymerase, domain 2"/>
    <property type="match status" value="1"/>
</dbReference>
<evidence type="ECO:0000256" key="3">
    <source>
        <dbReference type="ARBA" id="ARBA00004496"/>
    </source>
</evidence>
<reference evidence="18" key="1">
    <citation type="submission" date="2016-05" db="UniProtKB">
        <authorList>
            <consortium name="WormBaseParasite"/>
        </authorList>
    </citation>
    <scope>IDENTIFICATION</scope>
</reference>
<feature type="compositionally biased region" description="Low complexity" evidence="14">
    <location>
        <begin position="132"/>
        <end position="155"/>
    </location>
</feature>
<feature type="compositionally biased region" description="Low complexity" evidence="14">
    <location>
        <begin position="1527"/>
        <end position="1544"/>
    </location>
</feature>
<dbReference type="InterPro" id="IPR054708">
    <property type="entry name" value="MTPAP-like_central"/>
</dbReference>
<feature type="region of interest" description="Disordered" evidence="14">
    <location>
        <begin position="1"/>
        <end position="42"/>
    </location>
</feature>
<keyword evidence="5" id="KW-0963">Cytoplasm</keyword>
<evidence type="ECO:0000256" key="2">
    <source>
        <dbReference type="ARBA" id="ARBA00001946"/>
    </source>
</evidence>
<dbReference type="GO" id="GO:0006397">
    <property type="term" value="P:mRNA processing"/>
    <property type="evidence" value="ECO:0007669"/>
    <property type="project" value="UniProtKB-KW"/>
</dbReference>
<name>A0A0M3I1G1_ASCLU</name>
<dbReference type="PANTHER" id="PTHR12271">
    <property type="entry name" value="POLY A POLYMERASE CID PAP -RELATED"/>
    <property type="match status" value="1"/>
</dbReference>
<feature type="region of interest" description="Disordered" evidence="14">
    <location>
        <begin position="820"/>
        <end position="847"/>
    </location>
</feature>